<comment type="caution">
    <text evidence="1">The sequence shown here is derived from an EMBL/GenBank/DDBJ whole genome shotgun (WGS) entry which is preliminary data.</text>
</comment>
<dbReference type="SUPFAM" id="SSF52540">
    <property type="entry name" value="P-loop containing nucleoside triphosphate hydrolases"/>
    <property type="match status" value="1"/>
</dbReference>
<dbReference type="Gene3D" id="3.40.50.300">
    <property type="entry name" value="P-loop containing nucleotide triphosphate hydrolases"/>
    <property type="match status" value="1"/>
</dbReference>
<organism evidence="1 2">
    <name type="scientific">Sphingobium algorifonticola</name>
    <dbReference type="NCBI Taxonomy" id="2008318"/>
    <lineage>
        <taxon>Bacteria</taxon>
        <taxon>Pseudomonadati</taxon>
        <taxon>Pseudomonadota</taxon>
        <taxon>Alphaproteobacteria</taxon>
        <taxon>Sphingomonadales</taxon>
        <taxon>Sphingomonadaceae</taxon>
        <taxon>Sphingobium</taxon>
    </lineage>
</organism>
<accession>A0A437J704</accession>
<evidence type="ECO:0000313" key="1">
    <source>
        <dbReference type="EMBL" id="RVT40952.1"/>
    </source>
</evidence>
<keyword evidence="2" id="KW-1185">Reference proteome</keyword>
<reference evidence="1 2" key="1">
    <citation type="submission" date="2019-01" db="EMBL/GenBank/DDBJ databases">
        <authorList>
            <person name="Chen W.-M."/>
        </authorList>
    </citation>
    <scope>NUCLEOTIDE SEQUENCE [LARGE SCALE GENOMIC DNA]</scope>
    <source>
        <strain evidence="1 2">TLA-22</strain>
    </source>
</reference>
<dbReference type="AlphaFoldDB" id="A0A437J704"/>
<evidence type="ECO:0008006" key="3">
    <source>
        <dbReference type="Google" id="ProtNLM"/>
    </source>
</evidence>
<dbReference type="EMBL" id="RZUL01000003">
    <property type="protein sequence ID" value="RVT40952.1"/>
    <property type="molecule type" value="Genomic_DNA"/>
</dbReference>
<dbReference type="RefSeq" id="WP_127690951.1">
    <property type="nucleotide sequence ID" value="NZ_RZUL01000003.1"/>
</dbReference>
<dbReference type="InterPro" id="IPR027417">
    <property type="entry name" value="P-loop_NTPase"/>
</dbReference>
<sequence>MFSPKTFFLHNPKAGGTALRNVLAQLSDGSHSPVFWNAPNEQRDNPDRLWDYAGYDHYAGHYGYEVYAKLASGHALITNFRDPIQRIRSMYRYWRHNVPYSYLDNANPLDAQIVVLAKDRSFSDFIRTDSHDLLLYISNFHFRQLYQSGWKRCRMGASSEWLVKKRIRRMPWFYIAEASEASIFLLQNFVGKTRSIDIRRENESLGDIAETSPDDAAYLTKLNLMDYSIYSYASKIQCARIAKLKLDMDS</sequence>
<proteinExistence type="predicted"/>
<dbReference type="OrthoDB" id="7187300at2"/>
<dbReference type="Proteomes" id="UP000282977">
    <property type="component" value="Unassembled WGS sequence"/>
</dbReference>
<name>A0A437J704_9SPHN</name>
<evidence type="ECO:0000313" key="2">
    <source>
        <dbReference type="Proteomes" id="UP000282977"/>
    </source>
</evidence>
<gene>
    <name evidence="1" type="ORF">ENE74_10870</name>
</gene>
<protein>
    <recommendedName>
        <fullName evidence="3">Sulfotransferase family protein</fullName>
    </recommendedName>
</protein>